<evidence type="ECO:0000313" key="1">
    <source>
        <dbReference type="EMBL" id="PKK58636.1"/>
    </source>
</evidence>
<sequence length="145" mass="16549">MDLVNDFKKKCTMEERPKEPDAIYAKRTTTSQKNAISTIEIEHTKTEETGMTTGMKRIDIEKADMTMKEILDTTCNDNILTSTMTTDTTPTSKEENIHTQEEDLTTTIIEKMVEMRLEETDKVFTTNNKDITETTTTITMVTPPI</sequence>
<comment type="caution">
    <text evidence="1">The sequence shown here is derived from an EMBL/GenBank/DDBJ whole genome shotgun (WGS) entry which is preliminary data.</text>
</comment>
<name>A0A2N1MAI4_9GLOM</name>
<dbReference type="Proteomes" id="UP000233469">
    <property type="component" value="Unassembled WGS sequence"/>
</dbReference>
<organism evidence="1 2">
    <name type="scientific">Rhizophagus irregularis</name>
    <dbReference type="NCBI Taxonomy" id="588596"/>
    <lineage>
        <taxon>Eukaryota</taxon>
        <taxon>Fungi</taxon>
        <taxon>Fungi incertae sedis</taxon>
        <taxon>Mucoromycota</taxon>
        <taxon>Glomeromycotina</taxon>
        <taxon>Glomeromycetes</taxon>
        <taxon>Glomerales</taxon>
        <taxon>Glomeraceae</taxon>
        <taxon>Rhizophagus</taxon>
    </lineage>
</organism>
<dbReference type="AlphaFoldDB" id="A0A2N1MAI4"/>
<gene>
    <name evidence="1" type="ORF">RhiirC2_763281</name>
</gene>
<reference evidence="1 2" key="1">
    <citation type="submission" date="2016-04" db="EMBL/GenBank/DDBJ databases">
        <title>Genome analyses suggest a sexual origin of heterokaryosis in a supposedly ancient asexual fungus.</title>
        <authorList>
            <person name="Ropars J."/>
            <person name="Sedzielewska K."/>
            <person name="Noel J."/>
            <person name="Charron P."/>
            <person name="Farinelli L."/>
            <person name="Marton T."/>
            <person name="Kruger M."/>
            <person name="Pelin A."/>
            <person name="Brachmann A."/>
            <person name="Corradi N."/>
        </authorList>
    </citation>
    <scope>NUCLEOTIDE SEQUENCE [LARGE SCALE GENOMIC DNA]</scope>
    <source>
        <strain evidence="1 2">C2</strain>
    </source>
</reference>
<feature type="non-terminal residue" evidence="1">
    <location>
        <position position="145"/>
    </location>
</feature>
<protein>
    <submittedName>
        <fullName evidence="1">Uncharacterized protein</fullName>
    </submittedName>
</protein>
<dbReference type="EMBL" id="LLXL01003475">
    <property type="protein sequence ID" value="PKK58636.1"/>
    <property type="molecule type" value="Genomic_DNA"/>
</dbReference>
<evidence type="ECO:0000313" key="2">
    <source>
        <dbReference type="Proteomes" id="UP000233469"/>
    </source>
</evidence>
<dbReference type="VEuPathDB" id="FungiDB:RhiirA1_469062"/>
<proteinExistence type="predicted"/>
<accession>A0A2N1MAI4</accession>
<reference evidence="1 2" key="2">
    <citation type="submission" date="2017-10" db="EMBL/GenBank/DDBJ databases">
        <title>Extensive intraspecific genome diversity in a model arbuscular mycorrhizal fungus.</title>
        <authorList>
            <person name="Chen E.C.H."/>
            <person name="Morin E."/>
            <person name="Baudet D."/>
            <person name="Noel J."/>
            <person name="Ndikumana S."/>
            <person name="Charron P."/>
            <person name="St-Onge C."/>
            <person name="Giorgi J."/>
            <person name="Grigoriev I.V."/>
            <person name="Roux C."/>
            <person name="Martin F.M."/>
            <person name="Corradi N."/>
        </authorList>
    </citation>
    <scope>NUCLEOTIDE SEQUENCE [LARGE SCALE GENOMIC DNA]</scope>
    <source>
        <strain evidence="1 2">C2</strain>
    </source>
</reference>